<feature type="compositionally biased region" description="Pro residues" evidence="1">
    <location>
        <begin position="177"/>
        <end position="197"/>
    </location>
</feature>
<feature type="compositionally biased region" description="Basic and acidic residues" evidence="1">
    <location>
        <begin position="308"/>
        <end position="321"/>
    </location>
</feature>
<dbReference type="AlphaFoldDB" id="A0A0W0FBF5"/>
<feature type="compositionally biased region" description="Basic residues" evidence="1">
    <location>
        <begin position="198"/>
        <end position="207"/>
    </location>
</feature>
<protein>
    <submittedName>
        <fullName evidence="2">Uncharacterized protein</fullName>
    </submittedName>
</protein>
<feature type="compositionally biased region" description="Polar residues" evidence="1">
    <location>
        <begin position="15"/>
        <end position="28"/>
    </location>
</feature>
<sequence>MSSRNTTRARRTKGSKTISKTFFPTSKPLQDITDEVVHGIPGSDFNARPRRRRPKVPQGALGQKLKPAMPSSPLPPSSPVASSSTHGQNYLPIATSEDGEMPLNQVGHSAWQVDNGDDADDWKENIDFSSQWYDGDGNFVAPKAEDVEEQISSANGSDPFGFFAVEQQLKAERAAQPPKPPRSLEPKAVSPPPLKPPRTPHKQRVGKRPIDISSGSSSPERDIVPSSPSPTKRSSEGHSFREPPQTDLHGEDVLVEDESDNDTPPKATGSRRRNQSNESPVNPQRLAKSLTSLLPKRPTRRTKASRAPKYDEPSDSDDNHVTKKKREVRSRKRAKTVKKEENEEIDVDLEVDEKLAQEKQARLEYFKQLDGYEMAKENVYVI</sequence>
<feature type="region of interest" description="Disordered" evidence="1">
    <location>
        <begin position="1"/>
        <end position="102"/>
    </location>
</feature>
<reference evidence="2 3" key="1">
    <citation type="submission" date="2015-12" db="EMBL/GenBank/DDBJ databases">
        <title>Draft genome sequence of Moniliophthora roreri, the causal agent of frosty pod rot of cacao.</title>
        <authorList>
            <person name="Aime M.C."/>
            <person name="Diaz-Valderrama J.R."/>
            <person name="Kijpornyongpan T."/>
            <person name="Phillips-Mora W."/>
        </authorList>
    </citation>
    <scope>NUCLEOTIDE SEQUENCE [LARGE SCALE GENOMIC DNA]</scope>
    <source>
        <strain evidence="2 3">MCA 2952</strain>
    </source>
</reference>
<organism evidence="2 3">
    <name type="scientific">Moniliophthora roreri</name>
    <name type="common">Frosty pod rot fungus</name>
    <name type="synonym">Monilia roreri</name>
    <dbReference type="NCBI Taxonomy" id="221103"/>
    <lineage>
        <taxon>Eukaryota</taxon>
        <taxon>Fungi</taxon>
        <taxon>Dikarya</taxon>
        <taxon>Basidiomycota</taxon>
        <taxon>Agaricomycotina</taxon>
        <taxon>Agaricomycetes</taxon>
        <taxon>Agaricomycetidae</taxon>
        <taxon>Agaricales</taxon>
        <taxon>Marasmiineae</taxon>
        <taxon>Marasmiaceae</taxon>
        <taxon>Moniliophthora</taxon>
    </lineage>
</organism>
<dbReference type="eggNOG" id="ENOG502T0ND">
    <property type="taxonomic scope" value="Eukaryota"/>
</dbReference>
<evidence type="ECO:0000256" key="1">
    <source>
        <dbReference type="SAM" id="MobiDB-lite"/>
    </source>
</evidence>
<dbReference type="EMBL" id="LATX01002149">
    <property type="protein sequence ID" value="KTB33654.1"/>
    <property type="molecule type" value="Genomic_DNA"/>
</dbReference>
<comment type="caution">
    <text evidence="2">The sequence shown here is derived from an EMBL/GenBank/DDBJ whole genome shotgun (WGS) entry which is preliminary data.</text>
</comment>
<dbReference type="Proteomes" id="UP000054988">
    <property type="component" value="Unassembled WGS sequence"/>
</dbReference>
<accession>A0A0W0FBF5</accession>
<name>A0A0W0FBF5_MONRR</name>
<feature type="region of interest" description="Disordered" evidence="1">
    <location>
        <begin position="130"/>
        <end position="342"/>
    </location>
</feature>
<evidence type="ECO:0000313" key="2">
    <source>
        <dbReference type="EMBL" id="KTB33654.1"/>
    </source>
</evidence>
<gene>
    <name evidence="2" type="ORF">WG66_13721</name>
</gene>
<proteinExistence type="predicted"/>
<feature type="compositionally biased region" description="Basic residues" evidence="1">
    <location>
        <begin position="322"/>
        <end position="336"/>
    </location>
</feature>
<feature type="compositionally biased region" description="Basic residues" evidence="1">
    <location>
        <begin position="297"/>
        <end position="306"/>
    </location>
</feature>
<evidence type="ECO:0000313" key="3">
    <source>
        <dbReference type="Proteomes" id="UP000054988"/>
    </source>
</evidence>